<evidence type="ECO:0000256" key="1">
    <source>
        <dbReference type="SAM" id="MobiDB-lite"/>
    </source>
</evidence>
<keyword evidence="2" id="KW-0812">Transmembrane</keyword>
<evidence type="ECO:0000313" key="4">
    <source>
        <dbReference type="Proteomes" id="UP001500280"/>
    </source>
</evidence>
<evidence type="ECO:0000256" key="2">
    <source>
        <dbReference type="SAM" id="Phobius"/>
    </source>
</evidence>
<protein>
    <recommendedName>
        <fullName evidence="5">DUF3995 domain-containing protein</fullName>
    </recommendedName>
</protein>
<gene>
    <name evidence="3" type="ORF">GCM10009745_34430</name>
</gene>
<feature type="transmembrane region" description="Helical" evidence="2">
    <location>
        <begin position="77"/>
        <end position="97"/>
    </location>
</feature>
<comment type="caution">
    <text evidence="3">The sequence shown here is derived from an EMBL/GenBank/DDBJ whole genome shotgun (WGS) entry which is preliminary data.</text>
</comment>
<keyword evidence="4" id="KW-1185">Reference proteome</keyword>
<keyword evidence="2" id="KW-1133">Transmembrane helix</keyword>
<evidence type="ECO:0000313" key="3">
    <source>
        <dbReference type="EMBL" id="GAA1686864.1"/>
    </source>
</evidence>
<keyword evidence="2" id="KW-0472">Membrane</keyword>
<evidence type="ECO:0008006" key="5">
    <source>
        <dbReference type="Google" id="ProtNLM"/>
    </source>
</evidence>
<feature type="transmembrane region" description="Helical" evidence="2">
    <location>
        <begin position="158"/>
        <end position="181"/>
    </location>
</feature>
<dbReference type="EMBL" id="BAAANF010000011">
    <property type="protein sequence ID" value="GAA1686864.1"/>
    <property type="molecule type" value="Genomic_DNA"/>
</dbReference>
<accession>A0ABP4TEP3</accession>
<dbReference type="Proteomes" id="UP001500280">
    <property type="component" value="Unassembled WGS sequence"/>
</dbReference>
<feature type="transmembrane region" description="Helical" evidence="2">
    <location>
        <begin position="117"/>
        <end position="138"/>
    </location>
</feature>
<reference evidence="4" key="1">
    <citation type="journal article" date="2019" name="Int. J. Syst. Evol. Microbiol.">
        <title>The Global Catalogue of Microorganisms (GCM) 10K type strain sequencing project: providing services to taxonomists for standard genome sequencing and annotation.</title>
        <authorList>
            <consortium name="The Broad Institute Genomics Platform"/>
            <consortium name="The Broad Institute Genome Sequencing Center for Infectious Disease"/>
            <person name="Wu L."/>
            <person name="Ma J."/>
        </authorList>
    </citation>
    <scope>NUCLEOTIDE SEQUENCE [LARGE SCALE GENOMIC DNA]</scope>
    <source>
        <strain evidence="4">JCM 14307</strain>
    </source>
</reference>
<name>A0ABP4TEP3_9ACTN</name>
<organism evidence="3 4">
    <name type="scientific">Kribbella yunnanensis</name>
    <dbReference type="NCBI Taxonomy" id="190194"/>
    <lineage>
        <taxon>Bacteria</taxon>
        <taxon>Bacillati</taxon>
        <taxon>Actinomycetota</taxon>
        <taxon>Actinomycetes</taxon>
        <taxon>Propionibacteriales</taxon>
        <taxon>Kribbellaceae</taxon>
        <taxon>Kribbella</taxon>
    </lineage>
</organism>
<sequence length="207" mass="23020">MGFTPAGEAHQPAPGDARTMQATARPVPRWAHRLAHAIPFFVLPSSLWRLGFVFGSSMGMLDETGQETYVHGFGPKLYIVGLSLFLEALALTSLGLVQRWGEIVPTWIPFIGGRRVAPYAAVIPATLGGLALIALWAYAMRNAYTEGFLFFTSTFWQYLMVGSYSLLHLWGPALLAVTWAYHRRRTTNLVRRTPRKMRIPSDASGRP</sequence>
<proteinExistence type="predicted"/>
<feature type="region of interest" description="Disordered" evidence="1">
    <location>
        <begin position="1"/>
        <end position="22"/>
    </location>
</feature>
<feature type="transmembrane region" description="Helical" evidence="2">
    <location>
        <begin position="34"/>
        <end position="57"/>
    </location>
</feature>